<gene>
    <name evidence="2" type="ORF">OHA22_40020</name>
</gene>
<proteinExistence type="predicted"/>
<organism evidence="2">
    <name type="scientific">Streptomyces sp. NBC_00093</name>
    <dbReference type="NCBI Taxonomy" id="2975649"/>
    <lineage>
        <taxon>Bacteria</taxon>
        <taxon>Bacillati</taxon>
        <taxon>Actinomycetota</taxon>
        <taxon>Actinomycetes</taxon>
        <taxon>Kitasatosporales</taxon>
        <taxon>Streptomycetaceae</taxon>
        <taxon>Streptomyces</taxon>
    </lineage>
</organism>
<dbReference type="EMBL" id="CP108222">
    <property type="protein sequence ID" value="WTT21287.1"/>
    <property type="molecule type" value="Genomic_DNA"/>
</dbReference>
<protein>
    <recommendedName>
        <fullName evidence="3">HD Cas3-type domain-containing protein</fullName>
    </recommendedName>
</protein>
<reference evidence="2" key="1">
    <citation type="submission" date="2022-10" db="EMBL/GenBank/DDBJ databases">
        <title>The complete genomes of actinobacterial strains from the NBC collection.</title>
        <authorList>
            <person name="Joergensen T.S."/>
            <person name="Alvarez Arevalo M."/>
            <person name="Sterndorff E.B."/>
            <person name="Faurdal D."/>
            <person name="Vuksanovic O."/>
            <person name="Mourched A.-S."/>
            <person name="Charusanti P."/>
            <person name="Shaw S."/>
            <person name="Blin K."/>
            <person name="Weber T."/>
        </authorList>
    </citation>
    <scope>NUCLEOTIDE SEQUENCE</scope>
    <source>
        <strain evidence="2">NBC_00093</strain>
    </source>
</reference>
<dbReference type="AlphaFoldDB" id="A0AAU2AA04"/>
<evidence type="ECO:0008006" key="3">
    <source>
        <dbReference type="Google" id="ProtNLM"/>
    </source>
</evidence>
<evidence type="ECO:0000256" key="1">
    <source>
        <dbReference type="SAM" id="MobiDB-lite"/>
    </source>
</evidence>
<accession>A0AAU2AA04</accession>
<evidence type="ECO:0000313" key="2">
    <source>
        <dbReference type="EMBL" id="WTT21287.1"/>
    </source>
</evidence>
<feature type="region of interest" description="Disordered" evidence="1">
    <location>
        <begin position="1"/>
        <end position="23"/>
    </location>
</feature>
<name>A0AAU2AA04_9ACTN</name>
<sequence>MATSAGKDNGREEGPGGLMGGGVQALHPVTDGYRNTGAGRYALWWGTVLHGNTSQALITAIGNLYADMNGVEAGERGSTDFPQRVARILRMCDAEHVAGDGGRCFDEGVTAGRCRHGYEYPVSHVEEYDMLGAVMHRASAMPDEDLSAYVRELRDKLDEPFSAVVSKDYMAGLDMNGQTAMDAAAHFDRTGPDAPPAVVKLCAPDGAMEYGGLPAAEVEWVETFLDTVHTVVPAGQDMLGDEALFARGVALWGAKSWAHALRDGNHLDGARYLALRSFDGQQWLAAAVISRSQQLTLSLTDYCAVVLAAGLVHDYWGTKRARSFNGHKDFTRFEGAWHQGRLHYLLTCLCSYMQQMGDDRHVVLSQMILGHLYGALVIPNYQVRIEMNSHGAMVDDEHATSLFRRVACLLHIPRDVVARISTSKAARWADAGAEVTLLCQPQLWPCTSSQLGIWTHYGYLPALRMSREFCAALSGFVCCLINCEIESKPDAEARYRDISFEQYLSTRQLAGRTMGGHYTVREAEHAIAAGWKVRSSRTHELGVTSRQDLSADDIDNVCGLRWIDGLWEPQVSIGQTAGLSRIDTVRGRLGQMEMFEAAWTDRRRQEDSGMFIPLDNLLSDTGQVDKMRVAWANIAKVVYHEDSPAHRNLNYIWALQYLGWAGARMT</sequence>